<organism evidence="1 2">
    <name type="scientific">Effrenium voratum</name>
    <dbReference type="NCBI Taxonomy" id="2562239"/>
    <lineage>
        <taxon>Eukaryota</taxon>
        <taxon>Sar</taxon>
        <taxon>Alveolata</taxon>
        <taxon>Dinophyceae</taxon>
        <taxon>Suessiales</taxon>
        <taxon>Symbiodiniaceae</taxon>
        <taxon>Effrenium</taxon>
    </lineage>
</organism>
<dbReference type="Proteomes" id="UP001178507">
    <property type="component" value="Unassembled WGS sequence"/>
</dbReference>
<keyword evidence="2" id="KW-1185">Reference proteome</keyword>
<dbReference type="AlphaFoldDB" id="A0AA36IAX4"/>
<evidence type="ECO:0000313" key="2">
    <source>
        <dbReference type="Proteomes" id="UP001178507"/>
    </source>
</evidence>
<evidence type="ECO:0000313" key="1">
    <source>
        <dbReference type="EMBL" id="CAJ1383423.1"/>
    </source>
</evidence>
<gene>
    <name evidence="1" type="ORF">EVOR1521_LOCUS10542</name>
</gene>
<accession>A0AA36IAX4</accession>
<protein>
    <submittedName>
        <fullName evidence="1">Uncharacterized protein</fullName>
    </submittedName>
</protein>
<comment type="caution">
    <text evidence="1">The sequence shown here is derived from an EMBL/GenBank/DDBJ whole genome shotgun (WGS) entry which is preliminary data.</text>
</comment>
<sequence length="99" mass="10302">MPTALARASKAMEKAEIAEQKAAAALEAAQGSAASQPSAAVWVCQLGSPDGKEPETIGSAFNITASVSDVDDLKEAIEKKEKLTIAASKINIHHQEDGR</sequence>
<name>A0AA36IAX4_9DINO</name>
<dbReference type="EMBL" id="CAUJNA010001013">
    <property type="protein sequence ID" value="CAJ1383423.1"/>
    <property type="molecule type" value="Genomic_DNA"/>
</dbReference>
<reference evidence="1" key="1">
    <citation type="submission" date="2023-08" db="EMBL/GenBank/DDBJ databases">
        <authorList>
            <person name="Chen Y."/>
            <person name="Shah S."/>
            <person name="Dougan E. K."/>
            <person name="Thang M."/>
            <person name="Chan C."/>
        </authorList>
    </citation>
    <scope>NUCLEOTIDE SEQUENCE</scope>
</reference>
<proteinExistence type="predicted"/>